<dbReference type="Proteomes" id="UP000789570">
    <property type="component" value="Unassembled WGS sequence"/>
</dbReference>
<comment type="caution">
    <text evidence="1">The sequence shown here is derived from an EMBL/GenBank/DDBJ whole genome shotgun (WGS) entry which is preliminary data.</text>
</comment>
<organism evidence="1 2">
    <name type="scientific">Funneliformis caledonium</name>
    <dbReference type="NCBI Taxonomy" id="1117310"/>
    <lineage>
        <taxon>Eukaryota</taxon>
        <taxon>Fungi</taxon>
        <taxon>Fungi incertae sedis</taxon>
        <taxon>Mucoromycota</taxon>
        <taxon>Glomeromycotina</taxon>
        <taxon>Glomeromycetes</taxon>
        <taxon>Glomerales</taxon>
        <taxon>Glomeraceae</taxon>
        <taxon>Funneliformis</taxon>
    </lineage>
</organism>
<proteinExistence type="predicted"/>
<evidence type="ECO:0000313" key="1">
    <source>
        <dbReference type="EMBL" id="CAG8449832.1"/>
    </source>
</evidence>
<evidence type="ECO:0000313" key="2">
    <source>
        <dbReference type="Proteomes" id="UP000789570"/>
    </source>
</evidence>
<sequence>SNEIAIYGEHEIKILEWREAKLLLKNYQEFNFINGWRRIFTSSQFLTLYPNLSKILDKPLKDS</sequence>
<dbReference type="OrthoDB" id="2442861at2759"/>
<dbReference type="AlphaFoldDB" id="A0A9N8YVR5"/>
<gene>
    <name evidence="1" type="ORF">FCALED_LOCUS1153</name>
</gene>
<protein>
    <submittedName>
        <fullName evidence="1">16572_t:CDS:1</fullName>
    </submittedName>
</protein>
<dbReference type="EMBL" id="CAJVPQ010000137">
    <property type="protein sequence ID" value="CAG8449832.1"/>
    <property type="molecule type" value="Genomic_DNA"/>
</dbReference>
<reference evidence="1" key="1">
    <citation type="submission" date="2021-06" db="EMBL/GenBank/DDBJ databases">
        <authorList>
            <person name="Kallberg Y."/>
            <person name="Tangrot J."/>
            <person name="Rosling A."/>
        </authorList>
    </citation>
    <scope>NUCLEOTIDE SEQUENCE</scope>
    <source>
        <strain evidence="1">UK204</strain>
    </source>
</reference>
<accession>A0A9N8YVR5</accession>
<keyword evidence="2" id="KW-1185">Reference proteome</keyword>
<feature type="non-terminal residue" evidence="1">
    <location>
        <position position="63"/>
    </location>
</feature>
<name>A0A9N8YVR5_9GLOM</name>